<proteinExistence type="predicted"/>
<comment type="caution">
    <text evidence="1">The sequence shown here is derived from an EMBL/GenBank/DDBJ whole genome shotgun (WGS) entry which is preliminary data.</text>
</comment>
<gene>
    <name evidence="1" type="ORF">KDAU_50390</name>
</gene>
<reference evidence="2" key="1">
    <citation type="submission" date="2018-12" db="EMBL/GenBank/DDBJ databases">
        <title>Tengunoibacter tsumagoiensis gen. nov., sp. nov., Dictyobacter kobayashii sp. nov., D. alpinus sp. nov., and D. joshuensis sp. nov. and description of Dictyobacteraceae fam. nov. within the order Ktedonobacterales isolated from Tengu-no-mugimeshi.</title>
        <authorList>
            <person name="Wang C.M."/>
            <person name="Zheng Y."/>
            <person name="Sakai Y."/>
            <person name="Toyoda A."/>
            <person name="Minakuchi Y."/>
            <person name="Abe K."/>
            <person name="Yokota A."/>
            <person name="Yabe S."/>
        </authorList>
    </citation>
    <scope>NUCLEOTIDE SEQUENCE [LARGE SCALE GENOMIC DNA]</scope>
    <source>
        <strain evidence="2">S-27</strain>
    </source>
</reference>
<dbReference type="EMBL" id="BIFQ01000001">
    <property type="protein sequence ID" value="GCE07710.1"/>
    <property type="molecule type" value="Genomic_DNA"/>
</dbReference>
<name>A0A401ZLL0_9CHLR</name>
<keyword evidence="2" id="KW-1185">Reference proteome</keyword>
<accession>A0A401ZLL0</accession>
<evidence type="ECO:0000313" key="2">
    <source>
        <dbReference type="Proteomes" id="UP000287224"/>
    </source>
</evidence>
<dbReference type="Proteomes" id="UP000287224">
    <property type="component" value="Unassembled WGS sequence"/>
</dbReference>
<dbReference type="AlphaFoldDB" id="A0A401ZLL0"/>
<sequence>MAYLAALDAVDAHGRALPTRVISHAVVMGSDGNGRHEKQVSYPVVLHASGLLLLIPMLYKC</sequence>
<protein>
    <submittedName>
        <fullName evidence="1">Uncharacterized protein</fullName>
    </submittedName>
</protein>
<evidence type="ECO:0000313" key="1">
    <source>
        <dbReference type="EMBL" id="GCE07710.1"/>
    </source>
</evidence>
<organism evidence="1 2">
    <name type="scientific">Dictyobacter aurantiacus</name>
    <dbReference type="NCBI Taxonomy" id="1936993"/>
    <lineage>
        <taxon>Bacteria</taxon>
        <taxon>Bacillati</taxon>
        <taxon>Chloroflexota</taxon>
        <taxon>Ktedonobacteria</taxon>
        <taxon>Ktedonobacterales</taxon>
        <taxon>Dictyobacteraceae</taxon>
        <taxon>Dictyobacter</taxon>
    </lineage>
</organism>